<name>A0A067DR20_CITSI</name>
<dbReference type="InterPro" id="IPR036047">
    <property type="entry name" value="F-box-like_dom_sf"/>
</dbReference>
<dbReference type="KEGG" id="cit:102627892"/>
<dbReference type="InterPro" id="IPR050796">
    <property type="entry name" value="SCF_F-box_component"/>
</dbReference>
<dbReference type="PANTHER" id="PTHR31672">
    <property type="entry name" value="BNACNNG10540D PROTEIN"/>
    <property type="match status" value="1"/>
</dbReference>
<dbReference type="PaxDb" id="2711-XP_006467161.1"/>
<sequence>MVLLGNDDSPEDITIEILSRLPVKSLIRLRCVCKSWYALIKDPNFISMHLKNDVNTRLIVLYAKEDDTEEHSHPKEYFCLFPDETLEDLSLQDLSTQEPVLGSFKGLYCGIVFIEGLNNRITLWNIATRESITLPKYRAIIPQYTRVFGTKIGFGLDPKTKDYKVVLILTLWDEKRDSSCAFSLVAVYTLRTNSWKNLKPIDYTMRLSSERTYFDGAFYWLLKLENDNDSYVILSFNMADEKFQEIQGPCILESSLDVTLGIYYQSLSLLILDNVDHCFKIWVMRKKNWIKQLTVGPFIGIFQPLLFWKKGAFFVESNSSQLLLYEPGTGELRDFELECCWFSVYIYTESLIPLKGGDGVFDFDIPWHVLGVHQTE</sequence>
<dbReference type="AlphaFoldDB" id="A0A067DR20"/>
<dbReference type="Pfam" id="PF00646">
    <property type="entry name" value="F-box"/>
    <property type="match status" value="1"/>
</dbReference>
<dbReference type="InterPro" id="IPR001810">
    <property type="entry name" value="F-box_dom"/>
</dbReference>
<organism evidence="2 3">
    <name type="scientific">Citrus sinensis</name>
    <name type="common">Sweet orange</name>
    <name type="synonym">Citrus aurantium var. sinensis</name>
    <dbReference type="NCBI Taxonomy" id="2711"/>
    <lineage>
        <taxon>Eukaryota</taxon>
        <taxon>Viridiplantae</taxon>
        <taxon>Streptophyta</taxon>
        <taxon>Embryophyta</taxon>
        <taxon>Tracheophyta</taxon>
        <taxon>Spermatophyta</taxon>
        <taxon>Magnoliopsida</taxon>
        <taxon>eudicotyledons</taxon>
        <taxon>Gunneridae</taxon>
        <taxon>Pentapetalae</taxon>
        <taxon>rosids</taxon>
        <taxon>malvids</taxon>
        <taxon>Sapindales</taxon>
        <taxon>Rutaceae</taxon>
        <taxon>Aurantioideae</taxon>
        <taxon>Citrus</taxon>
    </lineage>
</organism>
<dbReference type="SUPFAM" id="SSF81383">
    <property type="entry name" value="F-box domain"/>
    <property type="match status" value="1"/>
</dbReference>
<dbReference type="eggNOG" id="ENOG502S2XW">
    <property type="taxonomic scope" value="Eukaryota"/>
</dbReference>
<reference evidence="2 3" key="1">
    <citation type="submission" date="2014-04" db="EMBL/GenBank/DDBJ databases">
        <authorList>
            <consortium name="International Citrus Genome Consortium"/>
            <person name="Gmitter F."/>
            <person name="Chen C."/>
            <person name="Farmerie W."/>
            <person name="Harkins T."/>
            <person name="Desany B."/>
            <person name="Mohiuddin M."/>
            <person name="Kodira C."/>
            <person name="Borodovsky M."/>
            <person name="Lomsadze A."/>
            <person name="Burns P."/>
            <person name="Jenkins J."/>
            <person name="Prochnik S."/>
            <person name="Shu S."/>
            <person name="Chapman J."/>
            <person name="Pitluck S."/>
            <person name="Schmutz J."/>
            <person name="Rokhsar D."/>
        </authorList>
    </citation>
    <scope>NUCLEOTIDE SEQUENCE</scope>
</reference>
<dbReference type="NCBIfam" id="TIGR01640">
    <property type="entry name" value="F_box_assoc_1"/>
    <property type="match status" value="1"/>
</dbReference>
<feature type="domain" description="F-box" evidence="1">
    <location>
        <begin position="3"/>
        <end position="50"/>
    </location>
</feature>
<evidence type="ECO:0000313" key="3">
    <source>
        <dbReference type="Proteomes" id="UP000027120"/>
    </source>
</evidence>
<dbReference type="SMART" id="SM00256">
    <property type="entry name" value="FBOX"/>
    <property type="match status" value="1"/>
</dbReference>
<keyword evidence="3" id="KW-1185">Reference proteome</keyword>
<dbReference type="Gene3D" id="1.20.1280.50">
    <property type="match status" value="1"/>
</dbReference>
<dbReference type="SMR" id="A0A067DR20"/>
<dbReference type="PANTHER" id="PTHR31672:SF10">
    <property type="entry name" value="F-BOX DOMAIN-CONTAINING PROTEIN"/>
    <property type="match status" value="1"/>
</dbReference>
<dbReference type="OrthoDB" id="5314306at2759"/>
<dbReference type="CDD" id="cd22157">
    <property type="entry name" value="F-box_AtFBW1-like"/>
    <property type="match status" value="1"/>
</dbReference>
<dbReference type="PROSITE" id="PS50181">
    <property type="entry name" value="FBOX"/>
    <property type="match status" value="1"/>
</dbReference>
<dbReference type="STRING" id="2711.A0A067DR20"/>
<dbReference type="Proteomes" id="UP000027120">
    <property type="component" value="Unassembled WGS sequence"/>
</dbReference>
<dbReference type="Pfam" id="PF08268">
    <property type="entry name" value="FBA_3"/>
    <property type="match status" value="1"/>
</dbReference>
<evidence type="ECO:0000313" key="2">
    <source>
        <dbReference type="EMBL" id="KDO41041.1"/>
    </source>
</evidence>
<dbReference type="InterPro" id="IPR017451">
    <property type="entry name" value="F-box-assoc_interact_dom"/>
</dbReference>
<protein>
    <recommendedName>
        <fullName evidence="1">F-box domain-containing protein</fullName>
    </recommendedName>
</protein>
<dbReference type="InterPro" id="IPR013187">
    <property type="entry name" value="F-box-assoc_dom_typ3"/>
</dbReference>
<gene>
    <name evidence="2" type="ORF">CISIN_1g036621mg</name>
</gene>
<evidence type="ECO:0000259" key="1">
    <source>
        <dbReference type="PROSITE" id="PS50181"/>
    </source>
</evidence>
<dbReference type="EMBL" id="KK785730">
    <property type="protein sequence ID" value="KDO41041.1"/>
    <property type="molecule type" value="Genomic_DNA"/>
</dbReference>
<accession>A0A067DR20</accession>
<proteinExistence type="predicted"/>